<feature type="domain" description="Acyl-CoA thioesterase 2 C-terminal" evidence="3">
    <location>
        <begin position="204"/>
        <end position="309"/>
    </location>
</feature>
<dbReference type="InterPro" id="IPR025652">
    <property type="entry name" value="TesB_C"/>
</dbReference>
<name>A0ABZ2MEK0_9MICO</name>
<dbReference type="RefSeq" id="WP_338748156.1">
    <property type="nucleotide sequence ID" value="NZ_CP144913.1"/>
</dbReference>
<accession>A0ABZ2MEK0</accession>
<reference evidence="5 6" key="1">
    <citation type="submission" date="2024-02" db="EMBL/GenBank/DDBJ databases">
        <title>Janibacter sp. nov., isolated from gut of marine sandworm.</title>
        <authorList>
            <person name="Kim B."/>
            <person name="Jun M.O."/>
            <person name="Shin N.-R."/>
        </authorList>
    </citation>
    <scope>NUCLEOTIDE SEQUENCE [LARGE SCALE GENOMIC DNA]</scope>
    <source>
        <strain evidence="5 6">A1S7</strain>
    </source>
</reference>
<dbReference type="EMBL" id="CP144913">
    <property type="protein sequence ID" value="WXB75438.1"/>
    <property type="molecule type" value="Genomic_DNA"/>
</dbReference>
<dbReference type="CDD" id="cd03445">
    <property type="entry name" value="Thioesterase_II_repeat2"/>
    <property type="match status" value="1"/>
</dbReference>
<evidence type="ECO:0000259" key="3">
    <source>
        <dbReference type="Pfam" id="PF02551"/>
    </source>
</evidence>
<gene>
    <name evidence="5" type="ORF">V1351_10800</name>
</gene>
<evidence type="ECO:0000259" key="4">
    <source>
        <dbReference type="Pfam" id="PF13622"/>
    </source>
</evidence>
<evidence type="ECO:0000313" key="5">
    <source>
        <dbReference type="EMBL" id="WXB75438.1"/>
    </source>
</evidence>
<dbReference type="Gene3D" id="2.40.160.210">
    <property type="entry name" value="Acyl-CoA thioesterase, double hotdog domain"/>
    <property type="match status" value="1"/>
</dbReference>
<feature type="domain" description="Acyl-CoA thioesterase-like N-terminal HotDog" evidence="4">
    <location>
        <begin position="60"/>
        <end position="140"/>
    </location>
</feature>
<sequence length="315" mass="34945">MTDDLTPAERQARSLADLLSVLELQRLGTATITVAGVDDTENVSSSEADVYVADSLVQPHHRVYGGQVLAQSLMAASLTVRDVHPQRLPHSLHAYFMRPGDDTQPIRFSVERMRDGRSFSARRVHAMQHGRPILSLSASFEDPAGGLDHHDGIPDVPPPEDLPSITDTLATIDHPRAHHLVGRPVDHRYIDGDITMQPAQTRQSGQDVWFRLLGEVGTDPYLQASVLAYMSDYTLLESVLRRHGRTWIDPSLRVASLDHSMWFHRIVDPSQWLLYSQESPSAQGGRGLGIGKVFTRDGLLTTTITQEGMIRVKDA</sequence>
<dbReference type="Proteomes" id="UP001382727">
    <property type="component" value="Chromosome"/>
</dbReference>
<dbReference type="InterPro" id="IPR029069">
    <property type="entry name" value="HotDog_dom_sf"/>
</dbReference>
<dbReference type="PANTHER" id="PTHR11066:SF34">
    <property type="entry name" value="ACYL-COENZYME A THIOESTERASE 8"/>
    <property type="match status" value="1"/>
</dbReference>
<dbReference type="InterPro" id="IPR042171">
    <property type="entry name" value="Acyl-CoA_hotdog"/>
</dbReference>
<dbReference type="InterPro" id="IPR049449">
    <property type="entry name" value="TesB_ACOT8-like_N"/>
</dbReference>
<comment type="similarity">
    <text evidence="1">Belongs to the C/M/P thioester hydrolase family.</text>
</comment>
<dbReference type="Pfam" id="PF02551">
    <property type="entry name" value="Acyl_CoA_thio"/>
    <property type="match status" value="1"/>
</dbReference>
<dbReference type="CDD" id="cd03444">
    <property type="entry name" value="Thioesterase_II_repeat1"/>
    <property type="match status" value="1"/>
</dbReference>
<proteinExistence type="inferred from homology"/>
<protein>
    <submittedName>
        <fullName evidence="5">Acyl-CoA thioesterase II</fullName>
    </submittedName>
</protein>
<dbReference type="Pfam" id="PF13622">
    <property type="entry name" value="4HBT_3"/>
    <property type="match status" value="1"/>
</dbReference>
<dbReference type="InterPro" id="IPR003703">
    <property type="entry name" value="Acyl_CoA_thio"/>
</dbReference>
<keyword evidence="2" id="KW-0378">Hydrolase</keyword>
<evidence type="ECO:0000256" key="2">
    <source>
        <dbReference type="ARBA" id="ARBA00022801"/>
    </source>
</evidence>
<evidence type="ECO:0000313" key="6">
    <source>
        <dbReference type="Proteomes" id="UP001382727"/>
    </source>
</evidence>
<dbReference type="PANTHER" id="PTHR11066">
    <property type="entry name" value="ACYL-COA THIOESTERASE"/>
    <property type="match status" value="1"/>
</dbReference>
<organism evidence="5 6">
    <name type="scientific">Janibacter alittae</name>
    <dbReference type="NCBI Taxonomy" id="3115209"/>
    <lineage>
        <taxon>Bacteria</taxon>
        <taxon>Bacillati</taxon>
        <taxon>Actinomycetota</taxon>
        <taxon>Actinomycetes</taxon>
        <taxon>Micrococcales</taxon>
        <taxon>Intrasporangiaceae</taxon>
        <taxon>Janibacter</taxon>
    </lineage>
</organism>
<evidence type="ECO:0000256" key="1">
    <source>
        <dbReference type="ARBA" id="ARBA00006538"/>
    </source>
</evidence>
<keyword evidence="6" id="KW-1185">Reference proteome</keyword>
<dbReference type="SUPFAM" id="SSF54637">
    <property type="entry name" value="Thioesterase/thiol ester dehydrase-isomerase"/>
    <property type="match status" value="2"/>
</dbReference>